<accession>A0A0G4IZS8</accession>
<dbReference type="STRING" id="37360.A0A0G4IZS8"/>
<dbReference type="SUPFAM" id="SSF56112">
    <property type="entry name" value="Protein kinase-like (PK-like)"/>
    <property type="match status" value="1"/>
</dbReference>
<dbReference type="InterPro" id="IPR050588">
    <property type="entry name" value="WNK_Ser-Thr_kinase"/>
</dbReference>
<sequence length="1051" mass="111473">MSHRNRADLEGVETSPDGRYIRFDEKLGSGAYKSVWLAYDTDLGIEVAWNTVELKRLPEREKVRLKSETDILKNLNHNCIINFYNSWENPDAEQVIFTTEIVTSGTLKQYVSRFKPVKLKVIKKWCRQILQGLCYLHSKTPPIIHRDLKCDNIFINGSTGDIRIGDLGLSTMRNATHVASVLGTPEFMAPELYDEWYTEKVDVYAFGMCVLEMISNEYPYAECTNTAQIFKKVSAGIRPESLNRVTDWQTREFIELCLAKSNFRLAADDLLRHPFLDPRFQDYRERAAINYEPITSTSPTTPLVPVMELAAVADHSESSQYRAAYDDDSESQREAAVSSLEVTLESTVDNIARIVLRLDLGSRRKEIKFPFDLESDTAESVAIEMVKELDLQESASGKLAEGIDSAIRDEKKKWKAAARSLAPPTSVNAVGVNTDVDQPAMVRDTMSLLSTPNGTGARLSPTPAPSLQRALSFDVVSDPFTGTQAPPSGQPVADLPPRKEPVSSSVPPSHIYVTPSGPPVLPYSSGMPALAGSYTAQAPTGAVPPQYGTYPVGHGTTSGAGGTGTLPVYSAAVSAASHAPTPSVTPFGSAMSSLSSSASVAGSSSSPVTVPPSSVGLSVPGGAAAFGVQSSLAVPATLTAPPSQLSISPTQSMHEPDHHLPVPVVADSRPRPVMTPVGSTASIPSPSVSVSSSGHGQSEFPSASPFVPTVTQGPAPQQQNLAGLATGPAVHAPASTLQVPAQHPTTTAASTPSVQATPASGPARRQISEEPEASGPNGLEGHATGDRLAPASSNQLYAPGPAQPSSTSSVESLSSRTATPSSKSPDSSIDMSTFLTGFDISVLTPAQLATLRSSRSQLDENIRALKAQYATMYREAVNKYKVEVYENLTSWGINVPPLNLKTSSQPRGGHRPNARSGSSISNAPGPSGVPPPGLSRRTRDVISIAQQGGSQPDLQALESLISSSNSTHTAPSRLIRAPASASAAPTTTTASSADNPDNIYNRLIQPFAPNPDPPSSSPNPAGNAPTNAAQQYWPSDVVDSDAIMWATTDTT</sequence>
<dbReference type="AlphaFoldDB" id="A0A0G4IZS8"/>
<feature type="region of interest" description="Disordered" evidence="7">
    <location>
        <begin position="579"/>
        <end position="613"/>
    </location>
</feature>
<evidence type="ECO:0000256" key="7">
    <source>
        <dbReference type="SAM" id="MobiDB-lite"/>
    </source>
</evidence>
<dbReference type="OrthoDB" id="4062651at2759"/>
<dbReference type="PANTHER" id="PTHR13902">
    <property type="entry name" value="SERINE/THREONINE-PROTEIN KINASE WNK WITH NO LYSINE -RELATED"/>
    <property type="match status" value="1"/>
</dbReference>
<dbReference type="SMART" id="SM00220">
    <property type="entry name" value="S_TKc"/>
    <property type="match status" value="1"/>
</dbReference>
<keyword evidence="3" id="KW-0547">Nucleotide-binding</keyword>
<evidence type="ECO:0000313" key="9">
    <source>
        <dbReference type="EMBL" id="CEP00868.1"/>
    </source>
</evidence>
<dbReference type="GO" id="GO:0005524">
    <property type="term" value="F:ATP binding"/>
    <property type="evidence" value="ECO:0007669"/>
    <property type="project" value="UniProtKB-KW"/>
</dbReference>
<dbReference type="InterPro" id="IPR008271">
    <property type="entry name" value="Ser/Thr_kinase_AS"/>
</dbReference>
<feature type="region of interest" description="Disordered" evidence="7">
    <location>
        <begin position="739"/>
        <end position="828"/>
    </location>
</feature>
<feature type="compositionally biased region" description="Polar residues" evidence="7">
    <location>
        <begin position="642"/>
        <end position="653"/>
    </location>
</feature>
<keyword evidence="1" id="KW-0723">Serine/threonine-protein kinase</keyword>
<evidence type="ECO:0000313" key="10">
    <source>
        <dbReference type="Proteomes" id="UP000039324"/>
    </source>
</evidence>
<organism evidence="9 10">
    <name type="scientific">Plasmodiophora brassicae</name>
    <name type="common">Clubroot disease agent</name>
    <dbReference type="NCBI Taxonomy" id="37360"/>
    <lineage>
        <taxon>Eukaryota</taxon>
        <taxon>Sar</taxon>
        <taxon>Rhizaria</taxon>
        <taxon>Endomyxa</taxon>
        <taxon>Phytomyxea</taxon>
        <taxon>Plasmodiophorida</taxon>
        <taxon>Plasmodiophoridae</taxon>
        <taxon>Plasmodiophora</taxon>
    </lineage>
</organism>
<evidence type="ECO:0000256" key="5">
    <source>
        <dbReference type="ARBA" id="ARBA00022840"/>
    </source>
</evidence>
<feature type="compositionally biased region" description="Low complexity" evidence="7">
    <location>
        <begin position="1018"/>
        <end position="1029"/>
    </location>
</feature>
<feature type="region of interest" description="Disordered" evidence="7">
    <location>
        <begin position="895"/>
        <end position="936"/>
    </location>
</feature>
<feature type="compositionally biased region" description="Polar residues" evidence="7">
    <location>
        <begin position="739"/>
        <end position="758"/>
    </location>
</feature>
<keyword evidence="4" id="KW-0418">Kinase</keyword>
<dbReference type="Pfam" id="PF00069">
    <property type="entry name" value="Pkinase"/>
    <property type="match status" value="1"/>
</dbReference>
<keyword evidence="10" id="KW-1185">Reference proteome</keyword>
<evidence type="ECO:0000256" key="4">
    <source>
        <dbReference type="ARBA" id="ARBA00022777"/>
    </source>
</evidence>
<feature type="region of interest" description="Disordered" evidence="7">
    <location>
        <begin position="964"/>
        <end position="1034"/>
    </location>
</feature>
<dbReference type="Proteomes" id="UP000039324">
    <property type="component" value="Unassembled WGS sequence"/>
</dbReference>
<dbReference type="Gene3D" id="3.10.20.90">
    <property type="entry name" value="Phosphatidylinositol 3-kinase Catalytic Subunit, Chain A, domain 1"/>
    <property type="match status" value="1"/>
</dbReference>
<dbReference type="Gene3D" id="1.10.510.10">
    <property type="entry name" value="Transferase(Phosphotransferase) domain 1"/>
    <property type="match status" value="1"/>
</dbReference>
<feature type="region of interest" description="Disordered" evidence="7">
    <location>
        <begin position="479"/>
        <end position="510"/>
    </location>
</feature>
<keyword evidence="6" id="KW-0175">Coiled coil</keyword>
<proteinExistence type="predicted"/>
<evidence type="ECO:0000256" key="1">
    <source>
        <dbReference type="ARBA" id="ARBA00022527"/>
    </source>
</evidence>
<dbReference type="InterPro" id="IPR011009">
    <property type="entry name" value="Kinase-like_dom_sf"/>
</dbReference>
<feature type="compositionally biased region" description="Low complexity" evidence="7">
    <location>
        <begin position="805"/>
        <end position="828"/>
    </location>
</feature>
<gene>
    <name evidence="9" type="ORF">PBRA_008180</name>
</gene>
<dbReference type="PROSITE" id="PS50011">
    <property type="entry name" value="PROTEIN_KINASE_DOM"/>
    <property type="match status" value="1"/>
</dbReference>
<dbReference type="OMA" id="QHCHHPN"/>
<dbReference type="Gene3D" id="3.30.200.20">
    <property type="entry name" value="Phosphorylase Kinase, domain 1"/>
    <property type="match status" value="1"/>
</dbReference>
<feature type="compositionally biased region" description="Polar residues" evidence="7">
    <location>
        <begin position="709"/>
        <end position="721"/>
    </location>
</feature>
<dbReference type="FunFam" id="1.10.510.10:FF:000046">
    <property type="entry name" value="probable serine/threonine-protein kinase WNK9"/>
    <property type="match status" value="1"/>
</dbReference>
<evidence type="ECO:0000256" key="2">
    <source>
        <dbReference type="ARBA" id="ARBA00022679"/>
    </source>
</evidence>
<evidence type="ECO:0000259" key="8">
    <source>
        <dbReference type="PROSITE" id="PS50011"/>
    </source>
</evidence>
<feature type="compositionally biased region" description="Pro residues" evidence="7">
    <location>
        <begin position="1008"/>
        <end position="1017"/>
    </location>
</feature>
<feature type="coiled-coil region" evidence="6">
    <location>
        <begin position="848"/>
        <end position="875"/>
    </location>
</feature>
<dbReference type="GO" id="GO:0004674">
    <property type="term" value="F:protein serine/threonine kinase activity"/>
    <property type="evidence" value="ECO:0007669"/>
    <property type="project" value="UniProtKB-KW"/>
</dbReference>
<feature type="compositionally biased region" description="Low complexity" evidence="7">
    <location>
        <begin position="977"/>
        <end position="993"/>
    </location>
</feature>
<evidence type="ECO:0000256" key="6">
    <source>
        <dbReference type="SAM" id="Coils"/>
    </source>
</evidence>
<feature type="domain" description="Protein kinase" evidence="8">
    <location>
        <begin position="21"/>
        <end position="276"/>
    </location>
</feature>
<dbReference type="EMBL" id="CDSF01000104">
    <property type="protein sequence ID" value="CEP00868.1"/>
    <property type="molecule type" value="Genomic_DNA"/>
</dbReference>
<keyword evidence="2" id="KW-0808">Transferase</keyword>
<protein>
    <recommendedName>
        <fullName evidence="8">Protein kinase domain-containing protein</fullName>
    </recommendedName>
</protein>
<dbReference type="CDD" id="cd13983">
    <property type="entry name" value="STKc_WNK"/>
    <property type="match status" value="1"/>
</dbReference>
<feature type="compositionally biased region" description="Low complexity" evidence="7">
    <location>
        <begin position="682"/>
        <end position="693"/>
    </location>
</feature>
<dbReference type="InterPro" id="IPR000719">
    <property type="entry name" value="Prot_kinase_dom"/>
</dbReference>
<keyword evidence="5" id="KW-0067">ATP-binding</keyword>
<reference evidence="9 10" key="1">
    <citation type="submission" date="2015-02" db="EMBL/GenBank/DDBJ databases">
        <authorList>
            <person name="Chooi Y.-H."/>
        </authorList>
    </citation>
    <scope>NUCLEOTIDE SEQUENCE [LARGE SCALE GENOMIC DNA]</scope>
    <source>
        <strain evidence="9">E3</strain>
    </source>
</reference>
<dbReference type="PROSITE" id="PS00108">
    <property type="entry name" value="PROTEIN_KINASE_ST"/>
    <property type="match status" value="1"/>
</dbReference>
<feature type="region of interest" description="Disordered" evidence="7">
    <location>
        <begin position="642"/>
        <end position="721"/>
    </location>
</feature>
<evidence type="ECO:0000256" key="3">
    <source>
        <dbReference type="ARBA" id="ARBA00022741"/>
    </source>
</evidence>
<name>A0A0G4IZS8_PLABS</name>